<dbReference type="PANTHER" id="PTHR32083:SF34">
    <property type="entry name" value="COILED-COIL DOMAIN-CONTAINING PROTEIN 146"/>
    <property type="match status" value="1"/>
</dbReference>
<evidence type="ECO:0000313" key="4">
    <source>
        <dbReference type="Proteomes" id="UP001174136"/>
    </source>
</evidence>
<dbReference type="GO" id="GO:0005856">
    <property type="term" value="C:cytoskeleton"/>
    <property type="evidence" value="ECO:0007669"/>
    <property type="project" value="TreeGrafter"/>
</dbReference>
<feature type="coiled-coil region" evidence="2">
    <location>
        <begin position="689"/>
        <end position="773"/>
    </location>
</feature>
<feature type="coiled-coil region" evidence="2">
    <location>
        <begin position="162"/>
        <end position="266"/>
    </location>
</feature>
<feature type="coiled-coil region" evidence="2">
    <location>
        <begin position="344"/>
        <end position="378"/>
    </location>
</feature>
<evidence type="ECO:0000256" key="2">
    <source>
        <dbReference type="SAM" id="Coils"/>
    </source>
</evidence>
<feature type="coiled-coil region" evidence="2">
    <location>
        <begin position="518"/>
        <end position="545"/>
    </location>
</feature>
<comment type="caution">
    <text evidence="3">The sequence shown here is derived from an EMBL/GenBank/DDBJ whole genome shotgun (WGS) entry which is preliminary data.</text>
</comment>
<protein>
    <submittedName>
        <fullName evidence="3">Coiled-coil domain-containing protein 146</fullName>
    </submittedName>
</protein>
<proteinExistence type="predicted"/>
<name>A0AA47M0J1_MERPO</name>
<feature type="coiled-coil region" evidence="2">
    <location>
        <begin position="65"/>
        <end position="95"/>
    </location>
</feature>
<gene>
    <name evidence="3" type="primary">CCDC146_0</name>
    <name evidence="3" type="ORF">N1851_033953</name>
</gene>
<dbReference type="EMBL" id="JAOPHQ010006549">
    <property type="protein sequence ID" value="KAK0131342.1"/>
    <property type="molecule type" value="Genomic_DNA"/>
</dbReference>
<keyword evidence="4" id="KW-1185">Reference proteome</keyword>
<evidence type="ECO:0000256" key="1">
    <source>
        <dbReference type="ARBA" id="ARBA00023054"/>
    </source>
</evidence>
<dbReference type="AlphaFoldDB" id="A0AA47M0J1"/>
<reference evidence="3" key="1">
    <citation type="journal article" date="2023" name="Front. Mar. Sci.">
        <title>A new Merluccius polli reference genome to investigate the effects of global change in West African waters.</title>
        <authorList>
            <person name="Mateo J.L."/>
            <person name="Blanco-Fernandez C."/>
            <person name="Garcia-Vazquez E."/>
            <person name="Machado-Schiaffino G."/>
        </authorList>
    </citation>
    <scope>NUCLEOTIDE SEQUENCE</scope>
    <source>
        <strain evidence="3">C29</strain>
        <tissue evidence="3">Fin</tissue>
    </source>
</reference>
<dbReference type="PANTHER" id="PTHR32083">
    <property type="entry name" value="CILIA AND FLAGELLA-ASSOCIATED PROTEIN 58-RELATED"/>
    <property type="match status" value="1"/>
</dbReference>
<dbReference type="Proteomes" id="UP001174136">
    <property type="component" value="Unassembled WGS sequence"/>
</dbReference>
<evidence type="ECO:0000313" key="3">
    <source>
        <dbReference type="EMBL" id="KAK0131342.1"/>
    </source>
</evidence>
<keyword evidence="1 2" id="KW-0175">Coiled coil</keyword>
<accession>A0AA47M0J1</accession>
<organism evidence="3 4">
    <name type="scientific">Merluccius polli</name>
    <name type="common">Benguela hake</name>
    <name type="synonym">Merluccius cadenati</name>
    <dbReference type="NCBI Taxonomy" id="89951"/>
    <lineage>
        <taxon>Eukaryota</taxon>
        <taxon>Metazoa</taxon>
        <taxon>Chordata</taxon>
        <taxon>Craniata</taxon>
        <taxon>Vertebrata</taxon>
        <taxon>Euteleostomi</taxon>
        <taxon>Actinopterygii</taxon>
        <taxon>Neopterygii</taxon>
        <taxon>Teleostei</taxon>
        <taxon>Neoteleostei</taxon>
        <taxon>Acanthomorphata</taxon>
        <taxon>Zeiogadaria</taxon>
        <taxon>Gadariae</taxon>
        <taxon>Gadiformes</taxon>
        <taxon>Gadoidei</taxon>
        <taxon>Merlucciidae</taxon>
        <taxon>Merluccius</taxon>
    </lineage>
</organism>
<sequence length="843" mass="96311">MEQTMASKEAAGQSGEETETLLCPFLPIRGRKMFSLGKVSAMKVATLKASYKLLQNTLRSTQASELRLHEEAERSRAMLEELQAQEEQAEEEQVTYSPPPAMGGQEQSESSWLRRQLLQAYNVLKVAQDRECFHRLVLERLREEKLCLEKECVEAQPKPTSLDALRERREELMKEVTQRQLEVRSLTEVMEATTNQNLKQQKELEDMKDVIEKTQAEQAQLLMAPNQLLKEMDRVRRKKADAGQKVASLEAEAGALKEQLIEEERRPCQLKEERRELSQEGGEWRARVEAAAKQHGEMLKERAAMKELELSLQGERDVLEMKLMDLVADSKLLNESLYMQQKEKDRQMRALKQMEVVLQQATNQLVETQSLYSKTKAQRDAGLKGDGGSGAAQMRVEKEVDSLKANLKHQHGLVEEGGRVEQQGAQVHALMRESSRLLSEIHSLGRLTQIKVHERDQKHRHMRRAEQTKAAVEQECREKDLVIMDLQKLQTALQHRLSQRAEAYKLVQGEKNRNLAQRDSVAREIAELTEKSSTLDNEVEILRTTAIKKDRALAEARKKHSQSRKQQESLRKSISKVDWHLREMGDQIEENAVEERKLRQAADRLEQTLLDMTKSYNAATQSRNTLSIQLLEREAEACVLYQRFNAQGAAVAGGNAALDDLEEDVRSLRLDEAEERWRVGLETERASHAHSLEGELATLQIELSKARDEASELDRAALRSLSGDSSKVFKELKGSGPPADELIQKTEHLEERLAKCEEQLMEKELLLDQVTRLSQPIREQLNELRSQSNMARQRVMAVAAELSMRQAQALALEQEVREKQLQVSCTTLYYSTDQWFSIAGQVP</sequence>